<dbReference type="SUPFAM" id="SSF55781">
    <property type="entry name" value="GAF domain-like"/>
    <property type="match status" value="1"/>
</dbReference>
<dbReference type="InterPro" id="IPR036388">
    <property type="entry name" value="WH-like_DNA-bd_sf"/>
</dbReference>
<keyword evidence="3" id="KW-0804">Transcription</keyword>
<dbReference type="InterPro" id="IPR011991">
    <property type="entry name" value="ArsR-like_HTH"/>
</dbReference>
<sequence length="260" mass="27488">MLSNGYRWCVSSAPAAAQVIALLQLLAGRPSPQPAATLARELGLPRSTTYRLLGVLKDAGFVTHSEETRRWGLGIAAYELGSAYSRQQPLQRMARAVMTRLAESTGQAAHLGVLHGSDVLYVIEERPLGISPLVTDVGVRLPANVTASGMAMLAHLPAAQVRALFPSGAELVQRNSGADQPETVAGLRSELAQVRQRGYAREVGRVTPGFQTVAAAALDLNGLPVASLAVTWPQDAGDRETEYATVVKDAATELTSRLAG</sequence>
<dbReference type="Pfam" id="PF01614">
    <property type="entry name" value="IclR_C"/>
    <property type="match status" value="1"/>
</dbReference>
<dbReference type="PROSITE" id="PS51077">
    <property type="entry name" value="HTH_ICLR"/>
    <property type="match status" value="1"/>
</dbReference>
<evidence type="ECO:0000313" key="7">
    <source>
        <dbReference type="Proteomes" id="UP001501288"/>
    </source>
</evidence>
<organism evidence="6 7">
    <name type="scientific">Dermacoccus barathri</name>
    <dbReference type="NCBI Taxonomy" id="322601"/>
    <lineage>
        <taxon>Bacteria</taxon>
        <taxon>Bacillati</taxon>
        <taxon>Actinomycetota</taxon>
        <taxon>Actinomycetes</taxon>
        <taxon>Micrococcales</taxon>
        <taxon>Dermacoccaceae</taxon>
        <taxon>Dermacoccus</taxon>
    </lineage>
</organism>
<reference evidence="6 7" key="1">
    <citation type="journal article" date="2019" name="Int. J. Syst. Evol. Microbiol.">
        <title>The Global Catalogue of Microorganisms (GCM) 10K type strain sequencing project: providing services to taxonomists for standard genome sequencing and annotation.</title>
        <authorList>
            <consortium name="The Broad Institute Genomics Platform"/>
            <consortium name="The Broad Institute Genome Sequencing Center for Infectious Disease"/>
            <person name="Wu L."/>
            <person name="Ma J."/>
        </authorList>
    </citation>
    <scope>NUCLEOTIDE SEQUENCE [LARGE SCALE GENOMIC DNA]</scope>
    <source>
        <strain evidence="6 7">JCM 14588</strain>
    </source>
</reference>
<evidence type="ECO:0000259" key="4">
    <source>
        <dbReference type="PROSITE" id="PS51077"/>
    </source>
</evidence>
<dbReference type="Gene3D" id="3.30.450.40">
    <property type="match status" value="1"/>
</dbReference>
<dbReference type="InterPro" id="IPR005471">
    <property type="entry name" value="Tscrpt_reg_IclR_N"/>
</dbReference>
<dbReference type="PANTHER" id="PTHR30136:SF2">
    <property type="entry name" value="TRANSCRIPTIONAL REGULATOR ICLR"/>
    <property type="match status" value="1"/>
</dbReference>
<dbReference type="InterPro" id="IPR014757">
    <property type="entry name" value="Tscrpt_reg_IclR_C"/>
</dbReference>
<dbReference type="PANTHER" id="PTHR30136">
    <property type="entry name" value="HELIX-TURN-HELIX TRANSCRIPTIONAL REGULATOR, ICLR FAMILY"/>
    <property type="match status" value="1"/>
</dbReference>
<dbReference type="PROSITE" id="PS51078">
    <property type="entry name" value="ICLR_ED"/>
    <property type="match status" value="1"/>
</dbReference>
<dbReference type="SUPFAM" id="SSF46785">
    <property type="entry name" value="Winged helix' DNA-binding domain"/>
    <property type="match status" value="1"/>
</dbReference>
<gene>
    <name evidence="6" type="ORF">GCM10009762_03190</name>
</gene>
<comment type="caution">
    <text evidence="6">The sequence shown here is derived from an EMBL/GenBank/DDBJ whole genome shotgun (WGS) entry which is preliminary data.</text>
</comment>
<dbReference type="EMBL" id="BAAANV010000013">
    <property type="protein sequence ID" value="GAA1532632.1"/>
    <property type="molecule type" value="Genomic_DNA"/>
</dbReference>
<evidence type="ECO:0000313" key="6">
    <source>
        <dbReference type="EMBL" id="GAA1532632.1"/>
    </source>
</evidence>
<keyword evidence="2" id="KW-0238">DNA-binding</keyword>
<name>A0ABN2B4Q9_9MICO</name>
<protein>
    <submittedName>
        <fullName evidence="6">IclR family transcriptional regulator</fullName>
    </submittedName>
</protein>
<proteinExistence type="predicted"/>
<dbReference type="Pfam" id="PF09339">
    <property type="entry name" value="HTH_IclR"/>
    <property type="match status" value="1"/>
</dbReference>
<keyword evidence="7" id="KW-1185">Reference proteome</keyword>
<feature type="domain" description="IclR-ED" evidence="5">
    <location>
        <begin position="76"/>
        <end position="260"/>
    </location>
</feature>
<keyword evidence="1" id="KW-0805">Transcription regulation</keyword>
<dbReference type="InterPro" id="IPR050707">
    <property type="entry name" value="HTH_MetabolicPath_Reg"/>
</dbReference>
<dbReference type="InterPro" id="IPR029016">
    <property type="entry name" value="GAF-like_dom_sf"/>
</dbReference>
<feature type="domain" description="HTH iclR-type" evidence="4">
    <location>
        <begin position="13"/>
        <end position="75"/>
    </location>
</feature>
<dbReference type="InterPro" id="IPR036390">
    <property type="entry name" value="WH_DNA-bd_sf"/>
</dbReference>
<evidence type="ECO:0000256" key="2">
    <source>
        <dbReference type="ARBA" id="ARBA00023125"/>
    </source>
</evidence>
<dbReference type="SMART" id="SM00346">
    <property type="entry name" value="HTH_ICLR"/>
    <property type="match status" value="1"/>
</dbReference>
<dbReference type="CDD" id="cd00090">
    <property type="entry name" value="HTH_ARSR"/>
    <property type="match status" value="1"/>
</dbReference>
<dbReference type="Gene3D" id="1.10.10.10">
    <property type="entry name" value="Winged helix-like DNA-binding domain superfamily/Winged helix DNA-binding domain"/>
    <property type="match status" value="1"/>
</dbReference>
<evidence type="ECO:0000256" key="1">
    <source>
        <dbReference type="ARBA" id="ARBA00023015"/>
    </source>
</evidence>
<dbReference type="Proteomes" id="UP001501288">
    <property type="component" value="Unassembled WGS sequence"/>
</dbReference>
<evidence type="ECO:0000259" key="5">
    <source>
        <dbReference type="PROSITE" id="PS51078"/>
    </source>
</evidence>
<accession>A0ABN2B4Q9</accession>
<evidence type="ECO:0000256" key="3">
    <source>
        <dbReference type="ARBA" id="ARBA00023163"/>
    </source>
</evidence>